<dbReference type="EMBL" id="WCSB01000032">
    <property type="protein sequence ID" value="KAB4448142.1"/>
    <property type="molecule type" value="Genomic_DNA"/>
</dbReference>
<comment type="subcellular location">
    <subcellularLocation>
        <location evidence="1">Cell outer membrane</location>
    </subcellularLocation>
</comment>
<accession>A0A139JVS7</accession>
<keyword evidence="5" id="KW-0998">Cell outer membrane</keyword>
<dbReference type="Pfam" id="PF07980">
    <property type="entry name" value="SusD_RagB"/>
    <property type="match status" value="1"/>
</dbReference>
<evidence type="ECO:0000313" key="10">
    <source>
        <dbReference type="EMBL" id="MBS5410028.1"/>
    </source>
</evidence>
<evidence type="ECO:0000313" key="12">
    <source>
        <dbReference type="Proteomes" id="UP000782901"/>
    </source>
</evidence>
<dbReference type="Proteomes" id="UP000460317">
    <property type="component" value="Unassembled WGS sequence"/>
</dbReference>
<dbReference type="RefSeq" id="WP_048698522.1">
    <property type="nucleotide sequence ID" value="NZ_CAXKYD010000014.1"/>
</dbReference>
<evidence type="ECO:0000256" key="2">
    <source>
        <dbReference type="ARBA" id="ARBA00006275"/>
    </source>
</evidence>
<evidence type="ECO:0000256" key="3">
    <source>
        <dbReference type="ARBA" id="ARBA00022729"/>
    </source>
</evidence>
<keyword evidence="3 6" id="KW-0732">Signal</keyword>
<dbReference type="GO" id="GO:0009279">
    <property type="term" value="C:cell outer membrane"/>
    <property type="evidence" value="ECO:0007669"/>
    <property type="project" value="UniProtKB-SubCell"/>
</dbReference>
<feature type="chain" id="PRO_5014530668" evidence="6">
    <location>
        <begin position="18"/>
        <end position="503"/>
    </location>
</feature>
<comment type="caution">
    <text evidence="10">The sequence shown here is derived from an EMBL/GenBank/DDBJ whole genome shotgun (WGS) entry which is preliminary data.</text>
</comment>
<evidence type="ECO:0000259" key="8">
    <source>
        <dbReference type="Pfam" id="PF14322"/>
    </source>
</evidence>
<feature type="signal peptide" evidence="6">
    <location>
        <begin position="1"/>
        <end position="17"/>
    </location>
</feature>
<evidence type="ECO:0000256" key="4">
    <source>
        <dbReference type="ARBA" id="ARBA00023136"/>
    </source>
</evidence>
<feature type="domain" description="RagB/SusD" evidence="7">
    <location>
        <begin position="363"/>
        <end position="502"/>
    </location>
</feature>
<dbReference type="AlphaFoldDB" id="A0A139JVS7"/>
<evidence type="ECO:0000256" key="1">
    <source>
        <dbReference type="ARBA" id="ARBA00004442"/>
    </source>
</evidence>
<dbReference type="SUPFAM" id="SSF48452">
    <property type="entry name" value="TPR-like"/>
    <property type="match status" value="1"/>
</dbReference>
<reference evidence="9 11" key="1">
    <citation type="journal article" date="2019" name="Nat. Med.">
        <title>A library of human gut bacterial isolates paired with longitudinal multiomics data enables mechanistic microbiome research.</title>
        <authorList>
            <person name="Poyet M."/>
            <person name="Groussin M."/>
            <person name="Gibbons S.M."/>
            <person name="Avila-Pacheco J."/>
            <person name="Jiang X."/>
            <person name="Kearney S.M."/>
            <person name="Perrotta A.R."/>
            <person name="Berdy B."/>
            <person name="Zhao S."/>
            <person name="Lieberman T.D."/>
            <person name="Swanson P.K."/>
            <person name="Smith M."/>
            <person name="Roesemann S."/>
            <person name="Alexander J.E."/>
            <person name="Rich S.A."/>
            <person name="Livny J."/>
            <person name="Vlamakis H."/>
            <person name="Clish C."/>
            <person name="Bullock K."/>
            <person name="Deik A."/>
            <person name="Scott J."/>
            <person name="Pierce K.A."/>
            <person name="Xavier R.J."/>
            <person name="Alm E.J."/>
        </authorList>
    </citation>
    <scope>NUCLEOTIDE SEQUENCE [LARGE SCALE GENOMIC DNA]</scope>
    <source>
        <strain evidence="9 11">BIOML-A165</strain>
    </source>
</reference>
<sequence length="503" mass="57125">MKNIVLIMTLIVSCLFAGCDSLANKSEDKLSGDDFWAQGNETNAEAFLLSIYNSFRNATMSQRPFLTYSGDMRCAPITAYSTGDKYVAYLANNDMGELRNTYPDDARGGLIMQWDVFYTAIQDANILLAEIDKVPGMDGLKRSRFKAEAIFMRNLSYFFIVRAFGDVPYYTNAYNEAPLPRTNMVIVLQNCLADLQPLLDDDPGAEVLPWSYSSYSSKGIRASRGSVIALMMHINLWLVQFDAQNKEQYYRNVVSLGEELERNNGAYSLLDINRSSVIFAGGSDEGLFEIAQNINFNEIFMMNAKFSDNVSYSCLNKYTPVFCYSGDYLMSLFPMYEDDARKELWFDEKIYSTSVSSSAPKEIKKFWNIDTYGNGTITSNSGNQIVFRYAGALLLYAEALAALGTNDTKACELLNRVRNRAHASEINTSGSELMDAIFWERCRELIGEGHYYYDLVRTGKVYNRNYCMNPMTRTNFNVGAWTWPIHRNALKNNTQIGLNLFWE</sequence>
<organism evidence="10 12">
    <name type="scientific">Bacteroides thetaiotaomicron</name>
    <dbReference type="NCBI Taxonomy" id="818"/>
    <lineage>
        <taxon>Bacteria</taxon>
        <taxon>Pseudomonadati</taxon>
        <taxon>Bacteroidota</taxon>
        <taxon>Bacteroidia</taxon>
        <taxon>Bacteroidales</taxon>
        <taxon>Bacteroidaceae</taxon>
        <taxon>Bacteroides</taxon>
    </lineage>
</organism>
<dbReference type="CDD" id="cd08977">
    <property type="entry name" value="SusD"/>
    <property type="match status" value="1"/>
</dbReference>
<evidence type="ECO:0000313" key="11">
    <source>
        <dbReference type="Proteomes" id="UP000460317"/>
    </source>
</evidence>
<dbReference type="EMBL" id="JAGZEE010000004">
    <property type="protein sequence ID" value="MBS5410028.1"/>
    <property type="molecule type" value="Genomic_DNA"/>
</dbReference>
<dbReference type="PROSITE" id="PS51257">
    <property type="entry name" value="PROKAR_LIPOPROTEIN"/>
    <property type="match status" value="1"/>
</dbReference>
<dbReference type="InterPro" id="IPR033985">
    <property type="entry name" value="SusD-like_N"/>
</dbReference>
<dbReference type="Proteomes" id="UP000782901">
    <property type="component" value="Unassembled WGS sequence"/>
</dbReference>
<reference evidence="10" key="2">
    <citation type="submission" date="2021-02" db="EMBL/GenBank/DDBJ databases">
        <title>Infant gut strain persistence is associated with maternal origin, phylogeny, and functional potential including surface adhesion and iron acquisition.</title>
        <authorList>
            <person name="Lou Y.C."/>
        </authorList>
    </citation>
    <scope>NUCLEOTIDE SEQUENCE</scope>
    <source>
        <strain evidence="10">L3_082_243G1_dasL3_082_243G1_maxbin2.maxbin.015s ta_sub</strain>
    </source>
</reference>
<dbReference type="InterPro" id="IPR012944">
    <property type="entry name" value="SusD_RagB_dom"/>
</dbReference>
<evidence type="ECO:0000313" key="9">
    <source>
        <dbReference type="EMBL" id="KAB4448142.1"/>
    </source>
</evidence>
<comment type="similarity">
    <text evidence="2">Belongs to the SusD family.</text>
</comment>
<feature type="domain" description="SusD-like N-terminal" evidence="8">
    <location>
        <begin position="108"/>
        <end position="196"/>
    </location>
</feature>
<evidence type="ECO:0000256" key="6">
    <source>
        <dbReference type="SAM" id="SignalP"/>
    </source>
</evidence>
<name>A0A139JVS7_BACT4</name>
<dbReference type="InterPro" id="IPR011990">
    <property type="entry name" value="TPR-like_helical_dom_sf"/>
</dbReference>
<dbReference type="Gene3D" id="1.25.40.390">
    <property type="match status" value="1"/>
</dbReference>
<dbReference type="Pfam" id="PF14322">
    <property type="entry name" value="SusD-like_3"/>
    <property type="match status" value="1"/>
</dbReference>
<gene>
    <name evidence="9" type="ORF">GAN93_22485</name>
    <name evidence="10" type="ORF">KHY35_04815</name>
</gene>
<protein>
    <submittedName>
        <fullName evidence="10">RagB/SusD family nutrient uptake outer membrane protein</fullName>
    </submittedName>
</protein>
<evidence type="ECO:0000259" key="7">
    <source>
        <dbReference type="Pfam" id="PF07980"/>
    </source>
</evidence>
<evidence type="ECO:0000256" key="5">
    <source>
        <dbReference type="ARBA" id="ARBA00023237"/>
    </source>
</evidence>
<keyword evidence="4" id="KW-0472">Membrane</keyword>
<proteinExistence type="inferred from homology"/>